<organism evidence="1 2">
    <name type="scientific">Cavenderia fasciculata</name>
    <name type="common">Slime mold</name>
    <name type="synonym">Dictyostelium fasciculatum</name>
    <dbReference type="NCBI Taxonomy" id="261658"/>
    <lineage>
        <taxon>Eukaryota</taxon>
        <taxon>Amoebozoa</taxon>
        <taxon>Evosea</taxon>
        <taxon>Eumycetozoa</taxon>
        <taxon>Dictyostelia</taxon>
        <taxon>Acytosteliales</taxon>
        <taxon>Cavenderiaceae</taxon>
        <taxon>Cavenderia</taxon>
    </lineage>
</organism>
<accession>F4PWT6</accession>
<evidence type="ECO:0000313" key="2">
    <source>
        <dbReference type="Proteomes" id="UP000007797"/>
    </source>
</evidence>
<dbReference type="KEGG" id="dfa:DFA_07574"/>
<dbReference type="GeneID" id="14872013"/>
<dbReference type="AlphaFoldDB" id="F4PWT6"/>
<protein>
    <submittedName>
        <fullName evidence="1">Uncharacterized protein</fullName>
    </submittedName>
</protein>
<evidence type="ECO:0000313" key="1">
    <source>
        <dbReference type="EMBL" id="EGG20450.1"/>
    </source>
</evidence>
<dbReference type="Proteomes" id="UP000007797">
    <property type="component" value="Unassembled WGS sequence"/>
</dbReference>
<gene>
    <name evidence="1" type="ORF">DFA_07574</name>
</gene>
<keyword evidence="2" id="KW-1185">Reference proteome</keyword>
<dbReference type="EMBL" id="GL883013">
    <property type="protein sequence ID" value="EGG20450.1"/>
    <property type="molecule type" value="Genomic_DNA"/>
</dbReference>
<sequence>MAQFNNPLCDYIRIGWIFITVVNHNHRLVDTLRSQPPNYQMFEHYQMWPVYQPLLEQHKESKMNVQFEWIAQFKNLTSISLKVKTCPTIKRRKLLDILQPGIVKLILPKDWCENPIKLKPDLANTIQIKTGDPNSWPILQSLEAVSINSLGVIPMLDRLPKLRHLRILVGSGYQRPPKHGSSRYRDEQMRSILPSGVTKLQCCRNQQT</sequence>
<dbReference type="RefSeq" id="XP_004367433.1">
    <property type="nucleotide sequence ID" value="XM_004367376.1"/>
</dbReference>
<reference evidence="2" key="1">
    <citation type="journal article" date="2011" name="Genome Res.">
        <title>Phylogeny-wide analysis of social amoeba genomes highlights ancient origins for complex intercellular communication.</title>
        <authorList>
            <person name="Heidel A.J."/>
            <person name="Lawal H.M."/>
            <person name="Felder M."/>
            <person name="Schilde C."/>
            <person name="Helps N.R."/>
            <person name="Tunggal B."/>
            <person name="Rivero F."/>
            <person name="John U."/>
            <person name="Schleicher M."/>
            <person name="Eichinger L."/>
            <person name="Platzer M."/>
            <person name="Noegel A.A."/>
            <person name="Schaap P."/>
            <person name="Gloeckner G."/>
        </authorList>
    </citation>
    <scope>NUCLEOTIDE SEQUENCE [LARGE SCALE GENOMIC DNA]</scope>
    <source>
        <strain evidence="2">SH3</strain>
    </source>
</reference>
<name>F4PWT6_CACFS</name>
<proteinExistence type="predicted"/>